<evidence type="ECO:0000313" key="4">
    <source>
        <dbReference type="Proteomes" id="UP001150538"/>
    </source>
</evidence>
<feature type="region of interest" description="Disordered" evidence="1">
    <location>
        <begin position="697"/>
        <end position="763"/>
    </location>
</feature>
<feature type="compositionally biased region" description="Polar residues" evidence="1">
    <location>
        <begin position="15"/>
        <end position="28"/>
    </location>
</feature>
<feature type="domain" description="BZIP" evidence="2">
    <location>
        <begin position="539"/>
        <end position="554"/>
    </location>
</feature>
<accession>A0A9W8A2B8</accession>
<feature type="compositionally biased region" description="Pro residues" evidence="1">
    <location>
        <begin position="312"/>
        <end position="322"/>
    </location>
</feature>
<dbReference type="Proteomes" id="UP001150538">
    <property type="component" value="Unassembled WGS sequence"/>
</dbReference>
<comment type="caution">
    <text evidence="3">The sequence shown here is derived from an EMBL/GenBank/DDBJ whole genome shotgun (WGS) entry which is preliminary data.</text>
</comment>
<feature type="region of interest" description="Disordered" evidence="1">
    <location>
        <begin position="538"/>
        <end position="559"/>
    </location>
</feature>
<evidence type="ECO:0000313" key="3">
    <source>
        <dbReference type="EMBL" id="KAJ1918587.1"/>
    </source>
</evidence>
<feature type="compositionally biased region" description="Polar residues" evidence="1">
    <location>
        <begin position="340"/>
        <end position="356"/>
    </location>
</feature>
<organism evidence="3 4">
    <name type="scientific">Mycoemilia scoparia</name>
    <dbReference type="NCBI Taxonomy" id="417184"/>
    <lineage>
        <taxon>Eukaryota</taxon>
        <taxon>Fungi</taxon>
        <taxon>Fungi incertae sedis</taxon>
        <taxon>Zoopagomycota</taxon>
        <taxon>Kickxellomycotina</taxon>
        <taxon>Kickxellomycetes</taxon>
        <taxon>Kickxellales</taxon>
        <taxon>Kickxellaceae</taxon>
        <taxon>Mycoemilia</taxon>
    </lineage>
</organism>
<feature type="compositionally biased region" description="Polar residues" evidence="1">
    <location>
        <begin position="442"/>
        <end position="468"/>
    </location>
</feature>
<feature type="compositionally biased region" description="Low complexity" evidence="1">
    <location>
        <begin position="428"/>
        <end position="441"/>
    </location>
</feature>
<proteinExistence type="predicted"/>
<feature type="region of interest" description="Disordered" evidence="1">
    <location>
        <begin position="596"/>
        <end position="621"/>
    </location>
</feature>
<dbReference type="EMBL" id="JANBPU010000042">
    <property type="protein sequence ID" value="KAJ1918587.1"/>
    <property type="molecule type" value="Genomic_DNA"/>
</dbReference>
<dbReference type="AlphaFoldDB" id="A0A9W8A2B8"/>
<gene>
    <name evidence="3" type="ORF">H4219_002524</name>
</gene>
<feature type="compositionally biased region" description="Polar residues" evidence="1">
    <location>
        <begin position="160"/>
        <end position="170"/>
    </location>
</feature>
<feature type="compositionally biased region" description="Polar residues" evidence="1">
    <location>
        <begin position="395"/>
        <end position="409"/>
    </location>
</feature>
<dbReference type="GO" id="GO:0003700">
    <property type="term" value="F:DNA-binding transcription factor activity"/>
    <property type="evidence" value="ECO:0007669"/>
    <property type="project" value="InterPro"/>
</dbReference>
<dbReference type="PROSITE" id="PS00036">
    <property type="entry name" value="BZIP_BASIC"/>
    <property type="match status" value="1"/>
</dbReference>
<feature type="region of interest" description="Disordered" evidence="1">
    <location>
        <begin position="1"/>
        <end position="525"/>
    </location>
</feature>
<name>A0A9W8A2B8_9FUNG</name>
<dbReference type="InterPro" id="IPR004827">
    <property type="entry name" value="bZIP"/>
</dbReference>
<dbReference type="OrthoDB" id="5575711at2759"/>
<evidence type="ECO:0000256" key="1">
    <source>
        <dbReference type="SAM" id="MobiDB-lite"/>
    </source>
</evidence>
<evidence type="ECO:0000259" key="2">
    <source>
        <dbReference type="PROSITE" id="PS00036"/>
    </source>
</evidence>
<dbReference type="CDD" id="cd14686">
    <property type="entry name" value="bZIP"/>
    <property type="match status" value="1"/>
</dbReference>
<feature type="compositionally biased region" description="Polar residues" evidence="1">
    <location>
        <begin position="275"/>
        <end position="303"/>
    </location>
</feature>
<sequence length="763" mass="83354">MTDSGRRYQLPGIHSLTSPSQHTPQAQQARRPIFPPTTAPIPGSTVRENPPSYGRPPPLNSLEHHQASSSRGNSRYYPQLSPQSYHHQSYDPHSTPPPQPATSSSTVSQGYRYDQYQPHPSPHNKAYPANTGSGGPISPQPPLQHNGQYDGRAPYHGQPYYSSPQDNARNPATYASHEDRYVAPSYNYHQRPQGHYQPADPQHYFGSSHHHPSRGPSSPPPFNPTTPSGQHPHYPSQPSSTPKGPMPPPSDPQPGYQNNAAPAPTAVTTTSSNSDNNPHQGHQTLTPSVRPGQMNQPPNSTRLSPPSAAPFTMPPPLRPPSPSTIHHRSQPLGRPPPYPTDNTIHSPSAVHHQTSPGGAIRANILSHTDENIPSSVPLQNTQPPPPNLTGIPPTQSTHPNEASIQTTRPNDSHHHHELHTGSGAVPLTMSTTTSTTSMTTSVDNLSANPINKQANAPDQARPNESSTGLVVVSAAAETASASGEKRNKRSKSGDKSNDATEEPSKKTKSKSSAKKIPGLDKPYEMMTEEEKTQYEKIMKKRKRNAQSAARLRNKRRAHEADMEKQCEYYENRVAMLKSALEEQRLRADQKQAKHPLNLPPLAQTPAPQRTGLNPEVEGPLLDSESGERVMFNRRATIVPGESPEKVMELHQRMEDLNYLNRQVMHNLNTLRKEVERISKLAAPKWSNTFIQFRTRKRKQSLLSPGNDDEPNPMANAAYQIISDQLSAPTPGSKRKKSTDSGGGGASRNGGAMEGAPVVAATEN</sequence>
<feature type="compositionally biased region" description="Low complexity" evidence="1">
    <location>
        <begin position="258"/>
        <end position="274"/>
    </location>
</feature>
<keyword evidence="4" id="KW-1185">Reference proteome</keyword>
<feature type="compositionally biased region" description="Basic and acidic residues" evidence="1">
    <location>
        <begin position="491"/>
        <end position="505"/>
    </location>
</feature>
<protein>
    <recommendedName>
        <fullName evidence="2">BZIP domain-containing protein</fullName>
    </recommendedName>
</protein>
<reference evidence="3" key="1">
    <citation type="submission" date="2022-07" db="EMBL/GenBank/DDBJ databases">
        <title>Phylogenomic reconstructions and comparative analyses of Kickxellomycotina fungi.</title>
        <authorList>
            <person name="Reynolds N.K."/>
            <person name="Stajich J.E."/>
            <person name="Barry K."/>
            <person name="Grigoriev I.V."/>
            <person name="Crous P."/>
            <person name="Smith M.E."/>
        </authorList>
    </citation>
    <scope>NUCLEOTIDE SEQUENCE</scope>
    <source>
        <strain evidence="3">NBRC 100468</strain>
    </source>
</reference>
<feature type="compositionally biased region" description="Low complexity" evidence="1">
    <location>
        <begin position="470"/>
        <end position="482"/>
    </location>
</feature>